<dbReference type="PROSITE" id="PS50234">
    <property type="entry name" value="VWFA"/>
    <property type="match status" value="1"/>
</dbReference>
<evidence type="ECO:0000313" key="4">
    <source>
        <dbReference type="Proteomes" id="UP000229498"/>
    </source>
</evidence>
<evidence type="ECO:0000259" key="2">
    <source>
        <dbReference type="PROSITE" id="PS50234"/>
    </source>
</evidence>
<evidence type="ECO:0000256" key="1">
    <source>
        <dbReference type="SAM" id="SignalP"/>
    </source>
</evidence>
<name>A0A2M9G5S1_9PROT</name>
<comment type="caution">
    <text evidence="3">The sequence shown here is derived from an EMBL/GenBank/DDBJ whole genome shotgun (WGS) entry which is preliminary data.</text>
</comment>
<sequence length="250" mass="26572">MASLGPSEAPMRRAVGWLSGLALLLAALPAPAAAQERIDMALVLSVDTSTSVDNGEFRLQMAGLATAFRHPSVQYAILTGAPRGLAVTLVQWSGAGAQAQVIPWILIREQADADRLANRISATGRQVVGGRTALGEAMAHGVALLAELEHAALRHVIDISGDGGSNEGRLPTEARELARSAGVQINAVAILNEEPRLDHYFRSDVIVGPGAFLVTATDYVDFARAIRLKLVREILGTPIAFEDSGRRHYE</sequence>
<proteinExistence type="predicted"/>
<reference evidence="3 4" key="1">
    <citation type="submission" date="2017-11" db="EMBL/GenBank/DDBJ databases">
        <title>Draft genome sequence of Rhizobiales bacterium SY3-13.</title>
        <authorList>
            <person name="Sun C."/>
        </authorList>
    </citation>
    <scope>NUCLEOTIDE SEQUENCE [LARGE SCALE GENOMIC DNA]</scope>
    <source>
        <strain evidence="3 4">SY3-13</strain>
    </source>
</reference>
<dbReference type="InterPro" id="IPR002035">
    <property type="entry name" value="VWF_A"/>
</dbReference>
<dbReference type="InterPro" id="IPR036465">
    <property type="entry name" value="vWFA_dom_sf"/>
</dbReference>
<accession>A0A2M9G5S1</accession>
<organism evidence="3 4">
    <name type="scientific">Minwuia thermotolerans</name>
    <dbReference type="NCBI Taxonomy" id="2056226"/>
    <lineage>
        <taxon>Bacteria</taxon>
        <taxon>Pseudomonadati</taxon>
        <taxon>Pseudomonadota</taxon>
        <taxon>Alphaproteobacteria</taxon>
        <taxon>Minwuiales</taxon>
        <taxon>Minwuiaceae</taxon>
        <taxon>Minwuia</taxon>
    </lineage>
</organism>
<keyword evidence="1" id="KW-0732">Signal</keyword>
<dbReference type="InterPro" id="IPR010607">
    <property type="entry name" value="DUF1194"/>
</dbReference>
<feature type="signal peptide" evidence="1">
    <location>
        <begin position="1"/>
        <end position="32"/>
    </location>
</feature>
<evidence type="ECO:0000313" key="3">
    <source>
        <dbReference type="EMBL" id="PJK31069.1"/>
    </source>
</evidence>
<feature type="chain" id="PRO_5014780063" description="VWFA domain-containing protein" evidence="1">
    <location>
        <begin position="33"/>
        <end position="250"/>
    </location>
</feature>
<dbReference type="CDD" id="cd00198">
    <property type="entry name" value="vWFA"/>
    <property type="match status" value="1"/>
</dbReference>
<dbReference type="Proteomes" id="UP000229498">
    <property type="component" value="Unassembled WGS sequence"/>
</dbReference>
<dbReference type="OrthoDB" id="9792179at2"/>
<dbReference type="EMBL" id="PHIG01000011">
    <property type="protein sequence ID" value="PJK31069.1"/>
    <property type="molecule type" value="Genomic_DNA"/>
</dbReference>
<keyword evidence="4" id="KW-1185">Reference proteome</keyword>
<dbReference type="Gene3D" id="3.40.50.410">
    <property type="entry name" value="von Willebrand factor, type A domain"/>
    <property type="match status" value="1"/>
</dbReference>
<protein>
    <recommendedName>
        <fullName evidence="2">VWFA domain-containing protein</fullName>
    </recommendedName>
</protein>
<gene>
    <name evidence="3" type="ORF">CVT23_04195</name>
</gene>
<dbReference type="SUPFAM" id="SSF53300">
    <property type="entry name" value="vWA-like"/>
    <property type="match status" value="1"/>
</dbReference>
<dbReference type="Pfam" id="PF06707">
    <property type="entry name" value="DUF1194"/>
    <property type="match status" value="1"/>
</dbReference>
<dbReference type="AlphaFoldDB" id="A0A2M9G5S1"/>
<feature type="domain" description="VWFA" evidence="2">
    <location>
        <begin position="41"/>
        <end position="190"/>
    </location>
</feature>